<name>A0A1T4WML1_9BACT</name>
<dbReference type="PANTHER" id="PTHR35271">
    <property type="entry name" value="ABC TRANSPORTER, SUBSTRATE-BINDING LIPOPROTEIN-RELATED"/>
    <property type="match status" value="1"/>
</dbReference>
<dbReference type="Proteomes" id="UP000190027">
    <property type="component" value="Unassembled WGS sequence"/>
</dbReference>
<sequence>MKRIFLISALLCLALCAGCGSDQPAADKASDTVPQPSEQQTASYNISISQIVEHPSLDAMRQGFKDRFAEKGVQATFSDHIAQGDMAINAQIGKQIKGEEPDLVLAITTPSAQAVVQAVDDRPVVFTGVTDPVSARIVKSLEEPGANVTGMTDMSPMDQHVALIREFLPDLHELGVIYNAGETNSVVLVDALKRECAPFGITVVEATIDNSSGVYQAAKSLVGRCEAVYIPLDNTVVSALESAIKVCEENDLPLFSGDTDSVARGTVAALAVDYYKMGIQTADIALRILEEGADPATTPVESIRDLLLHVNPAAAEAMGIRIPADLLERAAKVIE</sequence>
<proteinExistence type="predicted"/>
<keyword evidence="1" id="KW-0732">Signal</keyword>
<dbReference type="OrthoDB" id="9776955at2"/>
<dbReference type="Gene3D" id="3.40.50.2300">
    <property type="match status" value="2"/>
</dbReference>
<dbReference type="PANTHER" id="PTHR35271:SF1">
    <property type="entry name" value="ABC TRANSPORTER, SUBSTRATE-BINDING LIPOPROTEIN"/>
    <property type="match status" value="1"/>
</dbReference>
<feature type="signal peptide" evidence="1">
    <location>
        <begin position="1"/>
        <end position="25"/>
    </location>
</feature>
<dbReference type="InterPro" id="IPR007487">
    <property type="entry name" value="ABC_transpt-TYRBP-like"/>
</dbReference>
<dbReference type="SUPFAM" id="SSF53822">
    <property type="entry name" value="Periplasmic binding protein-like I"/>
    <property type="match status" value="1"/>
</dbReference>
<gene>
    <name evidence="2" type="ORF">SAMN02745704_01158</name>
</gene>
<dbReference type="InterPro" id="IPR028082">
    <property type="entry name" value="Peripla_BP_I"/>
</dbReference>
<dbReference type="AlphaFoldDB" id="A0A1T4WML1"/>
<evidence type="ECO:0000313" key="2">
    <source>
        <dbReference type="EMBL" id="SKA78576.1"/>
    </source>
</evidence>
<reference evidence="2 3" key="1">
    <citation type="submission" date="2017-02" db="EMBL/GenBank/DDBJ databases">
        <authorList>
            <person name="Peterson S.W."/>
        </authorList>
    </citation>
    <scope>NUCLEOTIDE SEQUENCE [LARGE SCALE GENOMIC DNA]</scope>
    <source>
        <strain evidence="2 3">DSM 16080</strain>
    </source>
</reference>
<evidence type="ECO:0000313" key="3">
    <source>
        <dbReference type="Proteomes" id="UP000190027"/>
    </source>
</evidence>
<dbReference type="EMBL" id="FUYC01000003">
    <property type="protein sequence ID" value="SKA78576.1"/>
    <property type="molecule type" value="Genomic_DNA"/>
</dbReference>
<feature type="chain" id="PRO_5012211029" evidence="1">
    <location>
        <begin position="26"/>
        <end position="335"/>
    </location>
</feature>
<evidence type="ECO:0000256" key="1">
    <source>
        <dbReference type="SAM" id="SignalP"/>
    </source>
</evidence>
<keyword evidence="3" id="KW-1185">Reference proteome</keyword>
<dbReference type="CDD" id="cd06325">
    <property type="entry name" value="PBP1_ABC_unchar_transporter"/>
    <property type="match status" value="1"/>
</dbReference>
<organism evidence="2 3">
    <name type="scientific">Paucidesulfovibrio gracilis DSM 16080</name>
    <dbReference type="NCBI Taxonomy" id="1121449"/>
    <lineage>
        <taxon>Bacteria</taxon>
        <taxon>Pseudomonadati</taxon>
        <taxon>Thermodesulfobacteriota</taxon>
        <taxon>Desulfovibrionia</taxon>
        <taxon>Desulfovibrionales</taxon>
        <taxon>Desulfovibrionaceae</taxon>
        <taxon>Paucidesulfovibrio</taxon>
    </lineage>
</organism>
<accession>A0A1T4WML1</accession>
<protein>
    <submittedName>
        <fullName evidence="2">Putative ABC transport system substrate-binding protein</fullName>
    </submittedName>
</protein>
<dbReference type="STRING" id="1121449.SAMN02745704_01158"/>
<dbReference type="RefSeq" id="WP_078716722.1">
    <property type="nucleotide sequence ID" value="NZ_FUYC01000003.1"/>
</dbReference>
<dbReference type="Pfam" id="PF04392">
    <property type="entry name" value="ABC_sub_bind"/>
    <property type="match status" value="1"/>
</dbReference>